<evidence type="ECO:0000313" key="2">
    <source>
        <dbReference type="EMBL" id="KAK8175679.1"/>
    </source>
</evidence>
<reference evidence="2 3" key="1">
    <citation type="journal article" date="2022" name="G3 (Bethesda)">
        <title>Enemy or ally: a genomic approach to elucidate the lifestyle of Phyllosticta citrichinaensis.</title>
        <authorList>
            <person name="Buijs V.A."/>
            <person name="Groenewald J.Z."/>
            <person name="Haridas S."/>
            <person name="LaButti K.M."/>
            <person name="Lipzen A."/>
            <person name="Martin F.M."/>
            <person name="Barry K."/>
            <person name="Grigoriev I.V."/>
            <person name="Crous P.W."/>
            <person name="Seidl M.F."/>
        </authorList>
    </citation>
    <scope>NUCLEOTIDE SEQUENCE [LARGE SCALE GENOMIC DNA]</scope>
    <source>
        <strain evidence="2 3">CBS 129764</strain>
    </source>
</reference>
<feature type="compositionally biased region" description="Basic and acidic residues" evidence="1">
    <location>
        <begin position="545"/>
        <end position="558"/>
    </location>
</feature>
<proteinExistence type="predicted"/>
<protein>
    <submittedName>
        <fullName evidence="2">Uncharacterized protein</fullName>
    </submittedName>
</protein>
<feature type="compositionally biased region" description="Acidic residues" evidence="1">
    <location>
        <begin position="573"/>
        <end position="590"/>
    </location>
</feature>
<feature type="compositionally biased region" description="Low complexity" evidence="1">
    <location>
        <begin position="205"/>
        <end position="247"/>
    </location>
</feature>
<feature type="compositionally biased region" description="Low complexity" evidence="1">
    <location>
        <begin position="324"/>
        <end position="340"/>
    </location>
</feature>
<feature type="compositionally biased region" description="Low complexity" evidence="1">
    <location>
        <begin position="274"/>
        <end position="304"/>
    </location>
</feature>
<evidence type="ECO:0000313" key="3">
    <source>
        <dbReference type="Proteomes" id="UP001456524"/>
    </source>
</evidence>
<dbReference type="Proteomes" id="UP001456524">
    <property type="component" value="Unassembled WGS sequence"/>
</dbReference>
<sequence length="612" mass="65429">MANFAPPICRDGFVYHGQLFADVGNLNRHPRASIQDLNDLLRPSKPAKDGQSKDQVGHWYFAQLRHYGLPTTKDKNAAKVRLLNALNGGQLQVPKDVKKLESQLKKEYDASNKKAKAELKGAGSTPVSQTTKATPSANKRKRNDDEAVATKAPAKKKTASNPTPATSTINVGRDGDISIDIAYQEFLGTVGNSSRQSTPKKVATKKTSATAKSTATTKNTTTAKTTTAAKNTTTAKGTAASKGTASKGMASKGTISKAATPKTTSAKIQKKTTAKSTASGSTKSTGTAGSARKPTAKGPAAPKKNIAPKDKGSSSAKTKGANERTTSSGSGPTTQSRTPGVIKQENDFLNSSGAATPFDHGISQFYNHDPNLDYITGFYDIQCTVEEDFPAFCENGSRMMLCRERDSGRVWGSYSFGPWFGIIKSDPGPTHFSLAPVSLGWRAKDVETGQLQFGRGCTGNMTFENPEKISGWIFGLYEKDVEFYGRRRNGPANCGFVPSEFETEWASYPAIAYGREETSHGNLATGGVSSDGHSNSGHSVDGYSDEGHPYSGHSHDGYSNEGYSDDGHSQEGYPDDGLSEDDGPDGELYDDDGHLRPTGRYEDLMRESLGGW</sequence>
<name>A0ABR1Y3C3_9PEZI</name>
<evidence type="ECO:0000256" key="1">
    <source>
        <dbReference type="SAM" id="MobiDB-lite"/>
    </source>
</evidence>
<gene>
    <name evidence="2" type="ORF">IWX90DRAFT_118580</name>
</gene>
<feature type="region of interest" description="Disordered" evidence="1">
    <location>
        <begin position="110"/>
        <end position="172"/>
    </location>
</feature>
<feature type="compositionally biased region" description="Basic and acidic residues" evidence="1">
    <location>
        <begin position="591"/>
        <end position="606"/>
    </location>
</feature>
<keyword evidence="3" id="KW-1185">Reference proteome</keyword>
<feature type="region of interest" description="Disordered" evidence="1">
    <location>
        <begin position="519"/>
        <end position="612"/>
    </location>
</feature>
<organism evidence="2 3">
    <name type="scientific">Phyllosticta citrichinensis</name>
    <dbReference type="NCBI Taxonomy" id="1130410"/>
    <lineage>
        <taxon>Eukaryota</taxon>
        <taxon>Fungi</taxon>
        <taxon>Dikarya</taxon>
        <taxon>Ascomycota</taxon>
        <taxon>Pezizomycotina</taxon>
        <taxon>Dothideomycetes</taxon>
        <taxon>Dothideomycetes incertae sedis</taxon>
        <taxon>Botryosphaeriales</taxon>
        <taxon>Phyllostictaceae</taxon>
        <taxon>Phyllosticta</taxon>
    </lineage>
</organism>
<comment type="caution">
    <text evidence="2">The sequence shown here is derived from an EMBL/GenBank/DDBJ whole genome shotgun (WGS) entry which is preliminary data.</text>
</comment>
<accession>A0ABR1Y3C3</accession>
<feature type="region of interest" description="Disordered" evidence="1">
    <location>
        <begin position="191"/>
        <end position="340"/>
    </location>
</feature>
<feature type="compositionally biased region" description="Polar residues" evidence="1">
    <location>
        <begin position="125"/>
        <end position="137"/>
    </location>
</feature>
<feature type="compositionally biased region" description="Polar residues" evidence="1">
    <location>
        <begin position="527"/>
        <end position="538"/>
    </location>
</feature>
<dbReference type="EMBL" id="JBBWUH010000002">
    <property type="protein sequence ID" value="KAK8175679.1"/>
    <property type="molecule type" value="Genomic_DNA"/>
</dbReference>
<feature type="compositionally biased region" description="Basic and acidic residues" evidence="1">
    <location>
        <begin position="110"/>
        <end position="119"/>
    </location>
</feature>